<proteinExistence type="predicted"/>
<evidence type="ECO:0008006" key="4">
    <source>
        <dbReference type="Google" id="ProtNLM"/>
    </source>
</evidence>
<evidence type="ECO:0000313" key="2">
    <source>
        <dbReference type="EMBL" id="KAE8245177.1"/>
    </source>
</evidence>
<reference evidence="2" key="2">
    <citation type="journal article" date="2019" name="IMA Fungus">
        <title>Genome sequencing and comparison of five Tilletia species to identify candidate genes for the detection of regulated species infecting wheat.</title>
        <authorList>
            <person name="Nguyen H.D.T."/>
            <person name="Sultana T."/>
            <person name="Kesanakurti P."/>
            <person name="Hambleton S."/>
        </authorList>
    </citation>
    <scope>NUCLEOTIDE SEQUENCE</scope>
    <source>
        <strain evidence="2">DAOMC 236416</strain>
    </source>
</reference>
<keyword evidence="3" id="KW-1185">Reference proteome</keyword>
<protein>
    <recommendedName>
        <fullName evidence="4">JmjC domain-containing protein</fullName>
    </recommendedName>
</protein>
<dbReference type="SUPFAM" id="SSF51197">
    <property type="entry name" value="Clavaminate synthase-like"/>
    <property type="match status" value="1"/>
</dbReference>
<name>A0A177T8H8_9BASI</name>
<dbReference type="Proteomes" id="UP000077521">
    <property type="component" value="Unassembled WGS sequence"/>
</dbReference>
<accession>A0A177T8H8</accession>
<evidence type="ECO:0000313" key="3">
    <source>
        <dbReference type="Proteomes" id="UP000077521"/>
    </source>
</evidence>
<gene>
    <name evidence="2" type="ORF">A4X13_0g6054</name>
</gene>
<feature type="region of interest" description="Disordered" evidence="1">
    <location>
        <begin position="12"/>
        <end position="93"/>
    </location>
</feature>
<dbReference type="Gene3D" id="2.60.120.650">
    <property type="entry name" value="Cupin"/>
    <property type="match status" value="1"/>
</dbReference>
<comment type="caution">
    <text evidence="2">The sequence shown here is derived from an EMBL/GenBank/DDBJ whole genome shotgun (WGS) entry which is preliminary data.</text>
</comment>
<sequence length="804" mass="89342">MPSTELGICYLSLARPPSGIPPSTMTESGPSKRPAGSADSRSTVVKRSKTGVAMEEARRLESMRSGADTNLKGERKEDEDEDGGGANVQDQVNGTGYESMEFVTPAGDVLDGTGLAVQEKDCRLDEKIAFPRRCQPCLDQEAHWLEHAVLDTGLECSFQGFRAVREDGGKEYVVDAYAQGPLMEDADAFRDMARASGLPDADETLYSEFGICLVKMAEAVLPMIEEELGHATQIERQVFLQPTSIDDLHPCSGCQSFLIGSWLCSRCGGDLCLQCFAAVQQASETGSITLVRRGNVRACRRSHSDRWIPHQAANFLPISRRPPTEWTTARMLAHHTKILYRPGCDYLVKKTLKRLRRSRDETAQEPWSRTMAGEEDLLGTLCLTVGKEMTEEERYLEVLRTSLVIHEPFLVRQCDWSPLTDDDLAALFPADTKVPVRLVWHGKEATEETVTWTWTEVAEELSGRTDRVLWMDVRDFPKEADLEKLSEKACSYFRRASCFPHPANDEDGGILDKVKALGDVAVWANLAGRDAREKCYAASECEDEGLGMDTTSLHVDEAGAANTLLWVGGEDQEIHGDNDLEDRTVGAEWLCWPAEALDHFEPAAEACKLEGTVDTWEGRVLFGNTFTANAAFVNKVVKLGGERCRAQVIHQRVGETVYIAAGVAHQATNLRPCFKVARDVMVPSQARQILHVQRRAVAACADGRFSGRDACMVRPCLYKAWRACAGFVLRTKFDGRKETSNASMYVNEMARMREDERVRHRKMGDELKGALERIEALEARPVESLTKQGLCDMLQAMLDKAREG</sequence>
<dbReference type="AlphaFoldDB" id="A0A177T8H8"/>
<reference evidence="2" key="1">
    <citation type="submission" date="2016-04" db="EMBL/GenBank/DDBJ databases">
        <authorList>
            <person name="Nguyen H.D."/>
            <person name="Samba Siva P."/>
            <person name="Cullis J."/>
            <person name="Levesque C.A."/>
            <person name="Hambleton S."/>
        </authorList>
    </citation>
    <scope>NUCLEOTIDE SEQUENCE</scope>
    <source>
        <strain evidence="2">DAOMC 236416</strain>
    </source>
</reference>
<dbReference type="EMBL" id="LWDF02000531">
    <property type="protein sequence ID" value="KAE8245177.1"/>
    <property type="molecule type" value="Genomic_DNA"/>
</dbReference>
<evidence type="ECO:0000256" key="1">
    <source>
        <dbReference type="SAM" id="MobiDB-lite"/>
    </source>
</evidence>
<organism evidence="2 3">
    <name type="scientific">Tilletia indica</name>
    <dbReference type="NCBI Taxonomy" id="43049"/>
    <lineage>
        <taxon>Eukaryota</taxon>
        <taxon>Fungi</taxon>
        <taxon>Dikarya</taxon>
        <taxon>Basidiomycota</taxon>
        <taxon>Ustilaginomycotina</taxon>
        <taxon>Exobasidiomycetes</taxon>
        <taxon>Tilletiales</taxon>
        <taxon>Tilletiaceae</taxon>
        <taxon>Tilletia</taxon>
    </lineage>
</organism>